<dbReference type="Proteomes" id="UP000198793">
    <property type="component" value="Unassembled WGS sequence"/>
</dbReference>
<dbReference type="AlphaFoldDB" id="A0A1H0GZX3"/>
<dbReference type="Pfam" id="PF07087">
    <property type="entry name" value="DUF1353"/>
    <property type="match status" value="1"/>
</dbReference>
<organism evidence="1 2">
    <name type="scientific">Aureimonas jatrophae</name>
    <dbReference type="NCBI Taxonomy" id="1166073"/>
    <lineage>
        <taxon>Bacteria</taxon>
        <taxon>Pseudomonadati</taxon>
        <taxon>Pseudomonadota</taxon>
        <taxon>Alphaproteobacteria</taxon>
        <taxon>Hyphomicrobiales</taxon>
        <taxon>Aurantimonadaceae</taxon>
        <taxon>Aureimonas</taxon>
    </lineage>
</organism>
<dbReference type="InterPro" id="IPR010767">
    <property type="entry name" value="Phage_CGC-2007_Cje0229"/>
</dbReference>
<name>A0A1H0GZX3_9HYPH</name>
<proteinExistence type="predicted"/>
<protein>
    <recommendedName>
        <fullName evidence="3">DUF1353 domain-containing protein</fullName>
    </recommendedName>
</protein>
<accession>A0A1H0GZX3</accession>
<evidence type="ECO:0000313" key="1">
    <source>
        <dbReference type="EMBL" id="SDO12428.1"/>
    </source>
</evidence>
<evidence type="ECO:0000313" key="2">
    <source>
        <dbReference type="Proteomes" id="UP000198793"/>
    </source>
</evidence>
<evidence type="ECO:0008006" key="3">
    <source>
        <dbReference type="Google" id="ProtNLM"/>
    </source>
</evidence>
<dbReference type="EMBL" id="FNIT01000003">
    <property type="protein sequence ID" value="SDO12428.1"/>
    <property type="molecule type" value="Genomic_DNA"/>
</dbReference>
<reference evidence="1 2" key="1">
    <citation type="submission" date="2016-10" db="EMBL/GenBank/DDBJ databases">
        <authorList>
            <person name="de Groot N.N."/>
        </authorList>
    </citation>
    <scope>NUCLEOTIDE SEQUENCE [LARGE SCALE GENOMIC DNA]</scope>
    <source>
        <strain evidence="2">L7-484,KACC 16230,DSM 25025</strain>
    </source>
</reference>
<dbReference type="STRING" id="1166073.SAMN05192530_103446"/>
<keyword evidence="2" id="KW-1185">Reference proteome</keyword>
<sequence>MSAYTQAVVVFERLEGIQYRQHGATRWEIGAKGSGWWFEVRDGTVFDVSIPVLLRWIFDPHDPRYLKAAALHDELLRSGVDRITAAGASNAALAADGVSRPKRFAMTIAVAFYRFT</sequence>
<gene>
    <name evidence="1" type="ORF">SAMN05192530_103446</name>
</gene>
<dbReference type="RefSeq" id="WP_170842544.1">
    <property type="nucleotide sequence ID" value="NZ_FNIT01000003.1"/>
</dbReference>